<dbReference type="SMART" id="SM01375">
    <property type="entry name" value="Dynein_light"/>
    <property type="match status" value="1"/>
</dbReference>
<name>X6M3M7_RETFI</name>
<proteinExistence type="predicted"/>
<dbReference type="Gene3D" id="3.30.740.10">
    <property type="entry name" value="Protein Inhibitor Of Neuronal Nitric Oxide Synthase"/>
    <property type="match status" value="1"/>
</dbReference>
<dbReference type="SUPFAM" id="SSF54648">
    <property type="entry name" value="DLC"/>
    <property type="match status" value="1"/>
</dbReference>
<evidence type="ECO:0000313" key="2">
    <source>
        <dbReference type="Proteomes" id="UP000023152"/>
    </source>
</evidence>
<evidence type="ECO:0000313" key="1">
    <source>
        <dbReference type="EMBL" id="ETO08231.1"/>
    </source>
</evidence>
<dbReference type="Proteomes" id="UP000023152">
    <property type="component" value="Unassembled WGS sequence"/>
</dbReference>
<reference evidence="1 2" key="1">
    <citation type="journal article" date="2013" name="Curr. Biol.">
        <title>The Genome of the Foraminiferan Reticulomyxa filosa.</title>
        <authorList>
            <person name="Glockner G."/>
            <person name="Hulsmann N."/>
            <person name="Schleicher M."/>
            <person name="Noegel A.A."/>
            <person name="Eichinger L."/>
            <person name="Gallinger C."/>
            <person name="Pawlowski J."/>
            <person name="Sierra R."/>
            <person name="Euteneuer U."/>
            <person name="Pillet L."/>
            <person name="Moustafa A."/>
            <person name="Platzer M."/>
            <person name="Groth M."/>
            <person name="Szafranski K."/>
            <person name="Schliwa M."/>
        </authorList>
    </citation>
    <scope>NUCLEOTIDE SEQUENCE [LARGE SCALE GENOMIC DNA]</scope>
</reference>
<dbReference type="InterPro" id="IPR001372">
    <property type="entry name" value="Dynein_light_chain_typ-1/2"/>
</dbReference>
<sequence>MSNDIDVIEPPTKDILLENVIIIRNTMSEELLIEAVKLTKEGFKSSGVEKDVATVIKKGFDAKIPGSTCINSSIFYYFKQKHKVCITLLLSKRFLIIPKVKWSKKTI</sequence>
<protein>
    <submittedName>
        <fullName evidence="1">Dynein Light Chain family member (Dlc-3)</fullName>
    </submittedName>
</protein>
<accession>X6M3M7</accession>
<comment type="caution">
    <text evidence="1">The sequence shown here is derived from an EMBL/GenBank/DDBJ whole genome shotgun (WGS) entry which is preliminary data.</text>
</comment>
<organism evidence="1 2">
    <name type="scientific">Reticulomyxa filosa</name>
    <dbReference type="NCBI Taxonomy" id="46433"/>
    <lineage>
        <taxon>Eukaryota</taxon>
        <taxon>Sar</taxon>
        <taxon>Rhizaria</taxon>
        <taxon>Retaria</taxon>
        <taxon>Foraminifera</taxon>
        <taxon>Monothalamids</taxon>
        <taxon>Reticulomyxidae</taxon>
        <taxon>Reticulomyxa</taxon>
    </lineage>
</organism>
<dbReference type="EMBL" id="ASPP01025245">
    <property type="protein sequence ID" value="ETO08231.1"/>
    <property type="molecule type" value="Genomic_DNA"/>
</dbReference>
<dbReference type="GO" id="GO:0007017">
    <property type="term" value="P:microtubule-based process"/>
    <property type="evidence" value="ECO:0007669"/>
    <property type="project" value="InterPro"/>
</dbReference>
<dbReference type="GO" id="GO:0030286">
    <property type="term" value="C:dynein complex"/>
    <property type="evidence" value="ECO:0007669"/>
    <property type="project" value="InterPro"/>
</dbReference>
<keyword evidence="2" id="KW-1185">Reference proteome</keyword>
<dbReference type="AlphaFoldDB" id="X6M3M7"/>
<gene>
    <name evidence="1" type="ORF">RFI_29158</name>
</gene>
<dbReference type="InterPro" id="IPR037177">
    <property type="entry name" value="DLC_sf"/>
</dbReference>